<dbReference type="InterPro" id="IPR006638">
    <property type="entry name" value="Elp3/MiaA/NifB-like_rSAM"/>
</dbReference>
<dbReference type="SFLD" id="SFLDG01082">
    <property type="entry name" value="B12-binding_domain_containing"/>
    <property type="match status" value="1"/>
</dbReference>
<keyword evidence="7" id="KW-0479">Metal-binding</keyword>
<dbReference type="InterPro" id="IPR023404">
    <property type="entry name" value="rSAM_horseshoe"/>
</dbReference>
<dbReference type="EMBL" id="JABSNO010000008">
    <property type="protein sequence ID" value="NRS92332.1"/>
    <property type="molecule type" value="Genomic_DNA"/>
</dbReference>
<evidence type="ECO:0000313" key="12">
    <source>
        <dbReference type="EMBL" id="NRS92332.1"/>
    </source>
</evidence>
<evidence type="ECO:0000256" key="1">
    <source>
        <dbReference type="ARBA" id="ARBA00001966"/>
    </source>
</evidence>
<keyword evidence="13" id="KW-1185">Reference proteome</keyword>
<evidence type="ECO:0000256" key="3">
    <source>
        <dbReference type="ARBA" id="ARBA00022490"/>
    </source>
</evidence>
<evidence type="ECO:0000259" key="10">
    <source>
        <dbReference type="PROSITE" id="PS51449"/>
    </source>
</evidence>
<dbReference type="Proteomes" id="UP000610746">
    <property type="component" value="Unassembled WGS sequence"/>
</dbReference>
<dbReference type="PANTHER" id="PTHR43020">
    <property type="entry name" value="CDK5 REGULATORY SUBUNIT-ASSOCIATED PROTEIN 1"/>
    <property type="match status" value="1"/>
</dbReference>
<evidence type="ECO:0000256" key="7">
    <source>
        <dbReference type="ARBA" id="ARBA00022723"/>
    </source>
</evidence>
<dbReference type="EC" id="2.8.4.5" evidence="12"/>
<dbReference type="PANTHER" id="PTHR43020:SF2">
    <property type="entry name" value="MITOCHONDRIAL TRNA METHYLTHIOTRANSFERASE CDK5RAP1"/>
    <property type="match status" value="1"/>
</dbReference>
<reference evidence="12" key="1">
    <citation type="submission" date="2020-05" db="EMBL/GenBank/DDBJ databases">
        <title>Genomic Encyclopedia of Type Strains, Phase IV (KMG-V): Genome sequencing to study the core and pangenomes of soil and plant-associated prokaryotes.</title>
        <authorList>
            <person name="Whitman W."/>
        </authorList>
    </citation>
    <scope>NUCLEOTIDE SEQUENCE</scope>
    <source>
        <strain evidence="12">16F</strain>
    </source>
</reference>
<dbReference type="InterPro" id="IPR007197">
    <property type="entry name" value="rSAM"/>
</dbReference>
<dbReference type="Gene3D" id="3.40.50.12160">
    <property type="entry name" value="Methylthiotransferase, N-terminal domain"/>
    <property type="match status" value="1"/>
</dbReference>
<dbReference type="CDD" id="cd01335">
    <property type="entry name" value="Radical_SAM"/>
    <property type="match status" value="1"/>
</dbReference>
<dbReference type="InterPro" id="IPR005839">
    <property type="entry name" value="Methylthiotransferase"/>
</dbReference>
<dbReference type="GO" id="GO:0005829">
    <property type="term" value="C:cytosol"/>
    <property type="evidence" value="ECO:0007669"/>
    <property type="project" value="TreeGrafter"/>
</dbReference>
<dbReference type="SFLD" id="SFLDG01061">
    <property type="entry name" value="methylthiotransferase"/>
    <property type="match status" value="1"/>
</dbReference>
<evidence type="ECO:0000256" key="2">
    <source>
        <dbReference type="ARBA" id="ARBA00022485"/>
    </source>
</evidence>
<evidence type="ECO:0000256" key="6">
    <source>
        <dbReference type="ARBA" id="ARBA00022694"/>
    </source>
</evidence>
<dbReference type="GO" id="GO:0035597">
    <property type="term" value="F:tRNA-2-methylthio-N(6)-dimethylallyladenosine(37) synthase activity"/>
    <property type="evidence" value="ECO:0007669"/>
    <property type="project" value="TreeGrafter"/>
</dbReference>
<feature type="domain" description="MTTase N-terminal" evidence="10">
    <location>
        <begin position="7"/>
        <end position="119"/>
    </location>
</feature>
<evidence type="ECO:0000256" key="4">
    <source>
        <dbReference type="ARBA" id="ARBA00022679"/>
    </source>
</evidence>
<keyword evidence="3" id="KW-0963">Cytoplasm</keyword>
<dbReference type="InterPro" id="IPR038135">
    <property type="entry name" value="Methylthiotransferase_N_sf"/>
</dbReference>
<sequence>MEKFISKKVAFHTLGCKLNFAETSTISRQLQDAGFQKTTFDEVADIYVINTCSVTENADKECKQHVKRAMKSNADGLVIIVGCYAQLKPEEISKISGVDLVLGAKEKFNILSYINDLEKTNNFGTVHSCEIEETDFFVGSYSFGDRTRAFLKVQDGCDYKCTYCTIPLARGISRSDTIASVVLNASEIAKKGIKEIVLTGVNIGDYGKGEFGNKKHEHTFLNLIEALDEVEGIERLRISSIEPNLLKDESIQLVANSKRFVPHFHIPLQSGSDDLLKKMKRRYLSGLFYNRVFKIKELMPNAAIGVDVIVGFPGETEELFLETYQFIQNLPITYLHVFTYSERENTEAVDFEGVVPIPERKRRNKMLRILSEKKKMEFYQTQIGNTLPVLWENENRDGMMYGFTENYVRVEKQFDANFCNEIEQVLLKNIGISGNVSVEASFSNFLANA</sequence>
<accession>A0A8J8GAZ2</accession>
<name>A0A8J8GAZ2_9FLAO</name>
<dbReference type="AlphaFoldDB" id="A0A8J8GAZ2"/>
<keyword evidence="9" id="KW-0411">Iron-sulfur</keyword>
<organism evidence="12 13">
    <name type="scientific">Frigoriflavimonas asaccharolytica</name>
    <dbReference type="NCBI Taxonomy" id="2735899"/>
    <lineage>
        <taxon>Bacteria</taxon>
        <taxon>Pseudomonadati</taxon>
        <taxon>Bacteroidota</taxon>
        <taxon>Flavobacteriia</taxon>
        <taxon>Flavobacteriales</taxon>
        <taxon>Weeksellaceae</taxon>
        <taxon>Frigoriflavimonas</taxon>
    </lineage>
</organism>
<comment type="caution">
    <text evidence="12">The sequence shown here is derived from an EMBL/GenBank/DDBJ whole genome shotgun (WGS) entry which is preliminary data.</text>
</comment>
<dbReference type="InterPro" id="IPR058240">
    <property type="entry name" value="rSAM_sf"/>
</dbReference>
<keyword evidence="2" id="KW-0004">4Fe-4S</keyword>
<proteinExistence type="predicted"/>
<dbReference type="PROSITE" id="PS51918">
    <property type="entry name" value="RADICAL_SAM"/>
    <property type="match status" value="1"/>
</dbReference>
<evidence type="ECO:0000256" key="8">
    <source>
        <dbReference type="ARBA" id="ARBA00023004"/>
    </source>
</evidence>
<feature type="domain" description="Radical SAM core" evidence="11">
    <location>
        <begin position="143"/>
        <end position="377"/>
    </location>
</feature>
<dbReference type="SUPFAM" id="SSF102114">
    <property type="entry name" value="Radical SAM enzymes"/>
    <property type="match status" value="1"/>
</dbReference>
<dbReference type="InterPro" id="IPR020612">
    <property type="entry name" value="Methylthiotransferase_CS"/>
</dbReference>
<evidence type="ECO:0000313" key="13">
    <source>
        <dbReference type="Proteomes" id="UP000610746"/>
    </source>
</evidence>
<dbReference type="PROSITE" id="PS51449">
    <property type="entry name" value="MTTASE_N"/>
    <property type="match status" value="1"/>
</dbReference>
<dbReference type="SMART" id="SM00729">
    <property type="entry name" value="Elp3"/>
    <property type="match status" value="1"/>
</dbReference>
<comment type="cofactor">
    <cofactor evidence="1">
        <name>[4Fe-4S] cluster</name>
        <dbReference type="ChEBI" id="CHEBI:49883"/>
    </cofactor>
</comment>
<dbReference type="InterPro" id="IPR006467">
    <property type="entry name" value="MiaB-like_bact"/>
</dbReference>
<gene>
    <name evidence="12" type="ORF">HNQ03_001400</name>
</gene>
<dbReference type="Pfam" id="PF00919">
    <property type="entry name" value="UPF0004"/>
    <property type="match status" value="1"/>
</dbReference>
<evidence type="ECO:0000259" key="11">
    <source>
        <dbReference type="PROSITE" id="PS51918"/>
    </source>
</evidence>
<dbReference type="PROSITE" id="PS01278">
    <property type="entry name" value="MTTASE_RADICAL"/>
    <property type="match status" value="1"/>
</dbReference>
<dbReference type="SFLD" id="SFLDS00029">
    <property type="entry name" value="Radical_SAM"/>
    <property type="match status" value="1"/>
</dbReference>
<dbReference type="GO" id="GO:0046872">
    <property type="term" value="F:metal ion binding"/>
    <property type="evidence" value="ECO:0007669"/>
    <property type="project" value="UniProtKB-KW"/>
</dbReference>
<protein>
    <submittedName>
        <fullName evidence="12">Threonylcarbamoyladenosine tRNA methylthiotransferase MtaB</fullName>
        <ecNumber evidence="12">2.8.4.5</ecNumber>
    </submittedName>
</protein>
<dbReference type="NCBIfam" id="TIGR00089">
    <property type="entry name" value="MiaB/RimO family radical SAM methylthiotransferase"/>
    <property type="match status" value="1"/>
</dbReference>
<dbReference type="RefSeq" id="WP_173778944.1">
    <property type="nucleotide sequence ID" value="NZ_JABSNO010000008.1"/>
</dbReference>
<dbReference type="InterPro" id="IPR013848">
    <property type="entry name" value="Methylthiotransferase_N"/>
</dbReference>
<evidence type="ECO:0000256" key="9">
    <source>
        <dbReference type="ARBA" id="ARBA00023014"/>
    </source>
</evidence>
<dbReference type="NCBIfam" id="TIGR01579">
    <property type="entry name" value="MiaB-like-C"/>
    <property type="match status" value="1"/>
</dbReference>
<keyword evidence="6" id="KW-0819">tRNA processing</keyword>
<keyword evidence="4 12" id="KW-0808">Transferase</keyword>
<keyword evidence="5" id="KW-0949">S-adenosyl-L-methionine</keyword>
<dbReference type="GO" id="GO:0051539">
    <property type="term" value="F:4 iron, 4 sulfur cluster binding"/>
    <property type="evidence" value="ECO:0007669"/>
    <property type="project" value="UniProtKB-KW"/>
</dbReference>
<dbReference type="GO" id="GO:0035598">
    <property type="term" value="F:tRNA (N(6)-L-threonylcarbamoyladenosine(37)-C(2))-methylthiotransferase activity"/>
    <property type="evidence" value="ECO:0007669"/>
    <property type="project" value="UniProtKB-EC"/>
</dbReference>
<evidence type="ECO:0000256" key="5">
    <source>
        <dbReference type="ARBA" id="ARBA00022691"/>
    </source>
</evidence>
<dbReference type="FunFam" id="3.40.50.12160:FF:000004">
    <property type="entry name" value="Threonylcarbamoyladenosine tRNA methylthiotransferase MtaB"/>
    <property type="match status" value="1"/>
</dbReference>
<keyword evidence="8" id="KW-0408">Iron</keyword>
<dbReference type="Gene3D" id="3.80.30.20">
    <property type="entry name" value="tm_1862 like domain"/>
    <property type="match status" value="1"/>
</dbReference>
<dbReference type="Pfam" id="PF04055">
    <property type="entry name" value="Radical_SAM"/>
    <property type="match status" value="1"/>
</dbReference>